<gene>
    <name evidence="2" type="ORF">Nans01_19980</name>
</gene>
<reference evidence="2" key="1">
    <citation type="submission" date="2023-02" db="EMBL/GenBank/DDBJ databases">
        <title>Nocardiopsis ansamitocini NBRC 112285.</title>
        <authorList>
            <person name="Ichikawa N."/>
            <person name="Sato H."/>
            <person name="Tonouchi N."/>
        </authorList>
    </citation>
    <scope>NUCLEOTIDE SEQUENCE</scope>
    <source>
        <strain evidence="2">NBRC 112285</strain>
    </source>
</reference>
<comment type="caution">
    <text evidence="2">The sequence shown here is derived from an EMBL/GenBank/DDBJ whole genome shotgun (WGS) entry which is preliminary data.</text>
</comment>
<dbReference type="AlphaFoldDB" id="A0A9W6P5X7"/>
<evidence type="ECO:0000256" key="1">
    <source>
        <dbReference type="SAM" id="MobiDB-lite"/>
    </source>
</evidence>
<dbReference type="EMBL" id="BSQG01000003">
    <property type="protein sequence ID" value="GLU47647.1"/>
    <property type="molecule type" value="Genomic_DNA"/>
</dbReference>
<proteinExistence type="predicted"/>
<organism evidence="2 3">
    <name type="scientific">Nocardiopsis ansamitocini</name>
    <dbReference type="NCBI Taxonomy" id="1670832"/>
    <lineage>
        <taxon>Bacteria</taxon>
        <taxon>Bacillati</taxon>
        <taxon>Actinomycetota</taxon>
        <taxon>Actinomycetes</taxon>
        <taxon>Streptosporangiales</taxon>
        <taxon>Nocardiopsidaceae</taxon>
        <taxon>Nocardiopsis</taxon>
    </lineage>
</organism>
<dbReference type="Proteomes" id="UP001165092">
    <property type="component" value="Unassembled WGS sequence"/>
</dbReference>
<protein>
    <submittedName>
        <fullName evidence="2">Uncharacterized protein</fullName>
    </submittedName>
</protein>
<sequence length="103" mass="10922">MGALPRRPPRRAGLRHVCPTVALRPLPAAPIGERGHGFLPRVPPRQGGPVAGRSRKVSVPFTPAPRVRSRSRAEEMIAHGEQCGAGVPACVCVFAPFVETSLS</sequence>
<accession>A0A9W6P5X7</accession>
<feature type="region of interest" description="Disordered" evidence="1">
    <location>
        <begin position="33"/>
        <end position="70"/>
    </location>
</feature>
<evidence type="ECO:0000313" key="3">
    <source>
        <dbReference type="Proteomes" id="UP001165092"/>
    </source>
</evidence>
<evidence type="ECO:0000313" key="2">
    <source>
        <dbReference type="EMBL" id="GLU47647.1"/>
    </source>
</evidence>
<keyword evidence="3" id="KW-1185">Reference proteome</keyword>
<name>A0A9W6P5X7_9ACTN</name>